<sequence>MSTLWRKLQVPGKLDVFLFDKLYRRGAANSNLGKGSKSVQERIAAAFQPVEFLEVDLLKGSPVDTTITSATPDPYLERWVNTSK</sequence>
<dbReference type="EMBL" id="BLIY01000018">
    <property type="protein sequence ID" value="GFE55273.1"/>
    <property type="molecule type" value="Genomic_DNA"/>
</dbReference>
<dbReference type="AlphaFoldDB" id="A0A9W5WVT0"/>
<accession>A0A9W5WVT0</accession>
<keyword evidence="2" id="KW-1185">Reference proteome</keyword>
<dbReference type="Proteomes" id="UP001057455">
    <property type="component" value="Unassembled WGS sequence"/>
</dbReference>
<reference evidence="1" key="1">
    <citation type="submission" date="2019-12" db="EMBL/GenBank/DDBJ databases">
        <title>Genome sequence of Babesia ovis.</title>
        <authorList>
            <person name="Yamagishi J."/>
            <person name="Sevinc F."/>
            <person name="Xuan X."/>
        </authorList>
    </citation>
    <scope>NUCLEOTIDE SEQUENCE</scope>
    <source>
        <strain evidence="1">Selcuk</strain>
    </source>
</reference>
<dbReference type="OrthoDB" id="420763at2759"/>
<gene>
    <name evidence="1" type="ORF">BaOVIS_026770</name>
</gene>
<organism evidence="1 2">
    <name type="scientific">Babesia ovis</name>
    <dbReference type="NCBI Taxonomy" id="5869"/>
    <lineage>
        <taxon>Eukaryota</taxon>
        <taxon>Sar</taxon>
        <taxon>Alveolata</taxon>
        <taxon>Apicomplexa</taxon>
        <taxon>Aconoidasida</taxon>
        <taxon>Piroplasmida</taxon>
        <taxon>Babesiidae</taxon>
        <taxon>Babesia</taxon>
    </lineage>
</organism>
<comment type="caution">
    <text evidence="1">The sequence shown here is derived from an EMBL/GenBank/DDBJ whole genome shotgun (WGS) entry which is preliminary data.</text>
</comment>
<proteinExistence type="predicted"/>
<protein>
    <submittedName>
        <fullName evidence="1">RNA binding protein, putative</fullName>
    </submittedName>
</protein>
<name>A0A9W5WVT0_BABOV</name>
<evidence type="ECO:0000313" key="2">
    <source>
        <dbReference type="Proteomes" id="UP001057455"/>
    </source>
</evidence>
<evidence type="ECO:0000313" key="1">
    <source>
        <dbReference type="EMBL" id="GFE55273.1"/>
    </source>
</evidence>